<protein>
    <submittedName>
        <fullName evidence="2">Uncharacterized protein</fullName>
    </submittedName>
</protein>
<name>A0A6I2GJE8_9LACT</name>
<evidence type="ECO:0000313" key="3">
    <source>
        <dbReference type="Proteomes" id="UP000430975"/>
    </source>
</evidence>
<dbReference type="Proteomes" id="UP000430975">
    <property type="component" value="Unassembled WGS sequence"/>
</dbReference>
<dbReference type="Proteomes" id="UP000469870">
    <property type="component" value="Unassembled WGS sequence"/>
</dbReference>
<dbReference type="AlphaFoldDB" id="A0A6I2GJE8"/>
<reference evidence="3 4" key="1">
    <citation type="submission" date="2019-11" db="EMBL/GenBank/DDBJ databases">
        <title>Characterisation of Fundicoccus ignavus gen. nov. sp. nov., a novel genus of the family Aerococcaceae isolated from bulk tank milk.</title>
        <authorList>
            <person name="Siebert A."/>
            <person name="Huptas C."/>
            <person name="Wenning M."/>
            <person name="Scherer S."/>
            <person name="Doll E.V."/>
        </authorList>
    </citation>
    <scope>NUCLEOTIDE SEQUENCE [LARGE SCALE GENOMIC DNA]</scope>
    <source>
        <strain evidence="1 4">DSM 109653</strain>
        <strain evidence="2 3">WS4759</strain>
    </source>
</reference>
<evidence type="ECO:0000313" key="4">
    <source>
        <dbReference type="Proteomes" id="UP000469870"/>
    </source>
</evidence>
<dbReference type="RefSeq" id="WP_153861974.1">
    <property type="nucleotide sequence ID" value="NZ_WJQR01000005.1"/>
</dbReference>
<accession>A0A6I2GJE8</accession>
<keyword evidence="3" id="KW-1185">Reference proteome</keyword>
<dbReference type="EMBL" id="WJQS01000008">
    <property type="protein sequence ID" value="MRI85992.1"/>
    <property type="molecule type" value="Genomic_DNA"/>
</dbReference>
<proteinExistence type="predicted"/>
<organism evidence="2 3">
    <name type="scientific">Fundicoccus ignavus</name>
    <dbReference type="NCBI Taxonomy" id="2664442"/>
    <lineage>
        <taxon>Bacteria</taxon>
        <taxon>Bacillati</taxon>
        <taxon>Bacillota</taxon>
        <taxon>Bacilli</taxon>
        <taxon>Lactobacillales</taxon>
        <taxon>Aerococcaceae</taxon>
        <taxon>Fundicoccus</taxon>
    </lineage>
</organism>
<sequence>MSAKRAVAFHLRFGNRQLIPELKQLADSNNQPKIYIAKPVSDTAGKVLIEEPSQAWLTDYLSNVNFRTE</sequence>
<dbReference type="EMBL" id="WJQR01000005">
    <property type="protein sequence ID" value="MRI81695.1"/>
    <property type="molecule type" value="Genomic_DNA"/>
</dbReference>
<evidence type="ECO:0000313" key="1">
    <source>
        <dbReference type="EMBL" id="MRI81695.1"/>
    </source>
</evidence>
<gene>
    <name evidence="2" type="ORF">GIY09_08960</name>
    <name evidence="1" type="ORF">GIY11_06655</name>
</gene>
<comment type="caution">
    <text evidence="2">The sequence shown here is derived from an EMBL/GenBank/DDBJ whole genome shotgun (WGS) entry which is preliminary data.</text>
</comment>
<evidence type="ECO:0000313" key="2">
    <source>
        <dbReference type="EMBL" id="MRI85992.1"/>
    </source>
</evidence>